<dbReference type="RefSeq" id="WP_068425338.1">
    <property type="nucleotide sequence ID" value="NZ_CP104874.1"/>
</dbReference>
<keyword evidence="2" id="KW-0472">Membrane</keyword>
<evidence type="ECO:0000256" key="2">
    <source>
        <dbReference type="SAM" id="Phobius"/>
    </source>
</evidence>
<sequence>MFKQNNKVETGRVRAHETAESASLKVHEIIDRMAEHGETGAERAHVLRAAATEQAAATRESAAAHAAELRAQAHEARKQAVKDAKKGKKAARKRGKKAGKEVHDLRDTLVDDVLPKVTATATTLAAAGVAAGRKAADEAATRAPEVVAALRDEQDPRMALAAAKGERPRTKRRGLKFLLLALVAGGIAAFVAKQKQAPKKDPWAVPAGDPYKAPTTGRESTVAAPAAAPLAEKSDSAPAPASDPLAAPTALDQDPLAAPAAPVDDTPEARAQSADADAAEGSDAWSSARDWADNSSIPSVSGTSEGTDLSTEHLGGDLPAEGDTKA</sequence>
<accession>A0ABZ2FK63</accession>
<feature type="compositionally biased region" description="Basic and acidic residues" evidence="1">
    <location>
        <begin position="71"/>
        <end position="84"/>
    </location>
</feature>
<evidence type="ECO:0000256" key="1">
    <source>
        <dbReference type="SAM" id="MobiDB-lite"/>
    </source>
</evidence>
<feature type="compositionally biased region" description="Low complexity" evidence="1">
    <location>
        <begin position="223"/>
        <end position="288"/>
    </location>
</feature>
<feature type="compositionally biased region" description="Basic residues" evidence="1">
    <location>
        <begin position="85"/>
        <end position="97"/>
    </location>
</feature>
<protein>
    <submittedName>
        <fullName evidence="3">Uncharacterized protein</fullName>
    </submittedName>
</protein>
<gene>
    <name evidence="3" type="ORF">N5P18_06570</name>
</gene>
<organism evidence="3 4">
    <name type="scientific">Janibacter terrae</name>
    <dbReference type="NCBI Taxonomy" id="103817"/>
    <lineage>
        <taxon>Bacteria</taxon>
        <taxon>Bacillati</taxon>
        <taxon>Actinomycetota</taxon>
        <taxon>Actinomycetes</taxon>
        <taxon>Micrococcales</taxon>
        <taxon>Intrasporangiaceae</taxon>
        <taxon>Janibacter</taxon>
    </lineage>
</organism>
<feature type="compositionally biased region" description="Polar residues" evidence="1">
    <location>
        <begin position="293"/>
        <end position="309"/>
    </location>
</feature>
<keyword evidence="2" id="KW-1133">Transmembrane helix</keyword>
<evidence type="ECO:0000313" key="4">
    <source>
        <dbReference type="Proteomes" id="UP001381003"/>
    </source>
</evidence>
<feature type="region of interest" description="Disordered" evidence="1">
    <location>
        <begin position="195"/>
        <end position="326"/>
    </location>
</feature>
<feature type="transmembrane region" description="Helical" evidence="2">
    <location>
        <begin position="174"/>
        <end position="192"/>
    </location>
</feature>
<feature type="compositionally biased region" description="Basic and acidic residues" evidence="1">
    <location>
        <begin position="9"/>
        <end position="20"/>
    </location>
</feature>
<keyword evidence="4" id="KW-1185">Reference proteome</keyword>
<name>A0ABZ2FK63_9MICO</name>
<evidence type="ECO:0000313" key="3">
    <source>
        <dbReference type="EMBL" id="WWF06528.1"/>
    </source>
</evidence>
<reference evidence="3 4" key="1">
    <citation type="submission" date="2022-09" db="EMBL/GenBank/DDBJ databases">
        <title>Complete genome sequence of Janibacter terrae strain COS04-44, PCL-degrading bacteria isolated from oil spilled coast.</title>
        <authorList>
            <person name="Park H."/>
            <person name="Kim J.Y."/>
            <person name="An S.H."/>
            <person name="Lee C.M."/>
            <person name="Weon H.-Y."/>
        </authorList>
    </citation>
    <scope>NUCLEOTIDE SEQUENCE [LARGE SCALE GENOMIC DNA]</scope>
    <source>
        <strain evidence="3 4">COS04-44</strain>
    </source>
</reference>
<keyword evidence="2" id="KW-0812">Transmembrane</keyword>
<dbReference type="EMBL" id="CP104874">
    <property type="protein sequence ID" value="WWF06528.1"/>
    <property type="molecule type" value="Genomic_DNA"/>
</dbReference>
<dbReference type="Proteomes" id="UP001381003">
    <property type="component" value="Chromosome"/>
</dbReference>
<feature type="region of interest" description="Disordered" evidence="1">
    <location>
        <begin position="71"/>
        <end position="103"/>
    </location>
</feature>
<proteinExistence type="predicted"/>
<feature type="region of interest" description="Disordered" evidence="1">
    <location>
        <begin position="1"/>
        <end position="20"/>
    </location>
</feature>